<evidence type="ECO:0000259" key="5">
    <source>
        <dbReference type="PROSITE" id="PS50931"/>
    </source>
</evidence>
<dbReference type="SUPFAM" id="SSF46785">
    <property type="entry name" value="Winged helix' DNA-binding domain"/>
    <property type="match status" value="1"/>
</dbReference>
<accession>A0A382GTC1</accession>
<keyword evidence="4" id="KW-0804">Transcription</keyword>
<dbReference type="SUPFAM" id="SSF53850">
    <property type="entry name" value="Periplasmic binding protein-like II"/>
    <property type="match status" value="1"/>
</dbReference>
<dbReference type="PRINTS" id="PR00039">
    <property type="entry name" value="HTHLYSR"/>
</dbReference>
<reference evidence="6" key="1">
    <citation type="submission" date="2018-05" db="EMBL/GenBank/DDBJ databases">
        <authorList>
            <person name="Lanie J.A."/>
            <person name="Ng W.-L."/>
            <person name="Kazmierczak K.M."/>
            <person name="Andrzejewski T.M."/>
            <person name="Davidsen T.M."/>
            <person name="Wayne K.J."/>
            <person name="Tettelin H."/>
            <person name="Glass J.I."/>
            <person name="Rusch D."/>
            <person name="Podicherti R."/>
            <person name="Tsui H.-C.T."/>
            <person name="Winkler M.E."/>
        </authorList>
    </citation>
    <scope>NUCLEOTIDE SEQUENCE</scope>
</reference>
<dbReference type="EMBL" id="UINC01057210">
    <property type="protein sequence ID" value="SVB78122.1"/>
    <property type="molecule type" value="Genomic_DNA"/>
</dbReference>
<dbReference type="FunFam" id="1.10.10.10:FF:000001">
    <property type="entry name" value="LysR family transcriptional regulator"/>
    <property type="match status" value="1"/>
</dbReference>
<protein>
    <recommendedName>
        <fullName evidence="5">HTH lysR-type domain-containing protein</fullName>
    </recommendedName>
</protein>
<sequence>MTLKQLKYFVSIVDNGLNITSAAERLYTSQPGISKQLKQLEAELGVQLFTRKGKSLSAITPAGQEVVARARKILQEVDNISSLASDLTGEQEGTLSIATTHTQARYVLPEVIKQFRERYPQVDLVLHQGTSEQIAELVAANQVDFAIATGSREIFSGLTLLPIYHWHRIVLVPKEHELTGEKKPLDLESLAQHPLVTYVFSLTGESSFKKAFRDKELEPRVVFTARDADIIKTYVRMGMGVGVIASMAYEC</sequence>
<evidence type="ECO:0000313" key="6">
    <source>
        <dbReference type="EMBL" id="SVB78122.1"/>
    </source>
</evidence>
<dbReference type="GO" id="GO:0019344">
    <property type="term" value="P:cysteine biosynthetic process"/>
    <property type="evidence" value="ECO:0007669"/>
    <property type="project" value="TreeGrafter"/>
</dbReference>
<evidence type="ECO:0000256" key="3">
    <source>
        <dbReference type="ARBA" id="ARBA00023125"/>
    </source>
</evidence>
<feature type="non-terminal residue" evidence="6">
    <location>
        <position position="251"/>
    </location>
</feature>
<keyword evidence="2" id="KW-0805">Transcription regulation</keyword>
<dbReference type="PANTHER" id="PTHR30126">
    <property type="entry name" value="HTH-TYPE TRANSCRIPTIONAL REGULATOR"/>
    <property type="match status" value="1"/>
</dbReference>
<evidence type="ECO:0000256" key="1">
    <source>
        <dbReference type="ARBA" id="ARBA00009437"/>
    </source>
</evidence>
<dbReference type="Gene3D" id="1.10.10.10">
    <property type="entry name" value="Winged helix-like DNA-binding domain superfamily/Winged helix DNA-binding domain"/>
    <property type="match status" value="1"/>
</dbReference>
<evidence type="ECO:0000256" key="4">
    <source>
        <dbReference type="ARBA" id="ARBA00023163"/>
    </source>
</evidence>
<dbReference type="GO" id="GO:0003700">
    <property type="term" value="F:DNA-binding transcription factor activity"/>
    <property type="evidence" value="ECO:0007669"/>
    <property type="project" value="InterPro"/>
</dbReference>
<dbReference type="GO" id="GO:0000976">
    <property type="term" value="F:transcription cis-regulatory region binding"/>
    <property type="evidence" value="ECO:0007669"/>
    <property type="project" value="TreeGrafter"/>
</dbReference>
<dbReference type="InterPro" id="IPR000847">
    <property type="entry name" value="LysR_HTH_N"/>
</dbReference>
<dbReference type="InterPro" id="IPR036390">
    <property type="entry name" value="WH_DNA-bd_sf"/>
</dbReference>
<name>A0A382GTC1_9ZZZZ</name>
<dbReference type="PANTHER" id="PTHR30126:SF6">
    <property type="entry name" value="HTH-TYPE TRANSCRIPTIONAL REGULATOR CYSB-RELATED"/>
    <property type="match status" value="1"/>
</dbReference>
<dbReference type="PROSITE" id="PS50931">
    <property type="entry name" value="HTH_LYSR"/>
    <property type="match status" value="1"/>
</dbReference>
<feature type="domain" description="HTH lysR-type" evidence="5">
    <location>
        <begin position="1"/>
        <end position="59"/>
    </location>
</feature>
<evidence type="ECO:0000256" key="2">
    <source>
        <dbReference type="ARBA" id="ARBA00023015"/>
    </source>
</evidence>
<dbReference type="Gene3D" id="3.40.190.290">
    <property type="match status" value="1"/>
</dbReference>
<dbReference type="InterPro" id="IPR005119">
    <property type="entry name" value="LysR_subst-bd"/>
</dbReference>
<organism evidence="6">
    <name type="scientific">marine metagenome</name>
    <dbReference type="NCBI Taxonomy" id="408172"/>
    <lineage>
        <taxon>unclassified sequences</taxon>
        <taxon>metagenomes</taxon>
        <taxon>ecological metagenomes</taxon>
    </lineage>
</organism>
<proteinExistence type="inferred from homology"/>
<comment type="similarity">
    <text evidence="1">Belongs to the LysR transcriptional regulatory family.</text>
</comment>
<dbReference type="InterPro" id="IPR036388">
    <property type="entry name" value="WH-like_DNA-bd_sf"/>
</dbReference>
<gene>
    <name evidence="6" type="ORF">METZ01_LOCUS230976</name>
</gene>
<dbReference type="AlphaFoldDB" id="A0A382GTC1"/>
<keyword evidence="3" id="KW-0238">DNA-binding</keyword>
<dbReference type="Pfam" id="PF03466">
    <property type="entry name" value="LysR_substrate"/>
    <property type="match status" value="1"/>
</dbReference>
<dbReference type="Pfam" id="PF00126">
    <property type="entry name" value="HTH_1"/>
    <property type="match status" value="1"/>
</dbReference>